<evidence type="ECO:0000313" key="3">
    <source>
        <dbReference type="EMBL" id="TDZ32397.1"/>
    </source>
</evidence>
<evidence type="ECO:0000256" key="2">
    <source>
        <dbReference type="SAM" id="Phobius"/>
    </source>
</evidence>
<evidence type="ECO:0000313" key="4">
    <source>
        <dbReference type="Proteomes" id="UP000295083"/>
    </source>
</evidence>
<organism evidence="3 4">
    <name type="scientific">Colletotrichum spinosum</name>
    <dbReference type="NCBI Taxonomy" id="1347390"/>
    <lineage>
        <taxon>Eukaryota</taxon>
        <taxon>Fungi</taxon>
        <taxon>Dikarya</taxon>
        <taxon>Ascomycota</taxon>
        <taxon>Pezizomycotina</taxon>
        <taxon>Sordariomycetes</taxon>
        <taxon>Hypocreomycetidae</taxon>
        <taxon>Glomerellales</taxon>
        <taxon>Glomerellaceae</taxon>
        <taxon>Colletotrichum</taxon>
        <taxon>Colletotrichum orbiculare species complex</taxon>
    </lineage>
</organism>
<gene>
    <name evidence="3" type="ORF">C8035_v012427</name>
</gene>
<evidence type="ECO:0000256" key="1">
    <source>
        <dbReference type="SAM" id="MobiDB-lite"/>
    </source>
</evidence>
<feature type="transmembrane region" description="Helical" evidence="2">
    <location>
        <begin position="34"/>
        <end position="56"/>
    </location>
</feature>
<accession>A0A4R8Q243</accession>
<name>A0A4R8Q243_9PEZI</name>
<keyword evidence="2" id="KW-1133">Transmembrane helix</keyword>
<proteinExistence type="predicted"/>
<dbReference type="EMBL" id="QAPG01000080">
    <property type="protein sequence ID" value="TDZ32397.1"/>
    <property type="molecule type" value="Genomic_DNA"/>
</dbReference>
<keyword evidence="2" id="KW-0472">Membrane</keyword>
<comment type="caution">
    <text evidence="3">The sequence shown here is derived from an EMBL/GenBank/DDBJ whole genome shotgun (WGS) entry which is preliminary data.</text>
</comment>
<sequence>MIIPPFFHPRADANISTDPVADTSSGPSPSRHSLIVVSAISGAIVLLCILVTIYLVTTRRKRQLLADEYKSARLRNPNLPWEEPARGTKPSRSRLVLKEEAEERQRSVMIRKSLQTRIDVTTTPVSPPARTRSKTWHARSRPASGEADTEEESEGLLTSLRGTWTEHEARVERTWQILHRKYPTRRVTLPVEEAGGPMRPPTIRLKTPPLLSHPIFRGWNGDADVRHPSVPTELARVRPAPI</sequence>
<protein>
    <submittedName>
        <fullName evidence="3">Uncharacterized protein</fullName>
    </submittedName>
</protein>
<dbReference type="Proteomes" id="UP000295083">
    <property type="component" value="Unassembled WGS sequence"/>
</dbReference>
<keyword evidence="4" id="KW-1185">Reference proteome</keyword>
<keyword evidence="2" id="KW-0812">Transmembrane</keyword>
<reference evidence="3 4" key="1">
    <citation type="submission" date="2018-11" db="EMBL/GenBank/DDBJ databases">
        <title>Genome sequence and assembly of Colletotrichum spinosum.</title>
        <authorList>
            <person name="Gan P."/>
            <person name="Shirasu K."/>
        </authorList>
    </citation>
    <scope>NUCLEOTIDE SEQUENCE [LARGE SCALE GENOMIC DNA]</scope>
    <source>
        <strain evidence="3 4">CBS 515.97</strain>
    </source>
</reference>
<feature type="compositionally biased region" description="Basic residues" evidence="1">
    <location>
        <begin position="131"/>
        <end position="140"/>
    </location>
</feature>
<dbReference type="AlphaFoldDB" id="A0A4R8Q243"/>
<feature type="region of interest" description="Disordered" evidence="1">
    <location>
        <begin position="122"/>
        <end position="155"/>
    </location>
</feature>